<sequence>MLRTSKKARKQAALFHSRASIGVALPGAPQTSSVGRPQQPFLPRPRVSVTSESSENQLEGSPLGAQEKDDDEMEELEGAHIARVQLSSYATSTQQHNEVHPQLQDRQRPQQLGLERSREGLALPEERAYISTSASASVSASTTNGEGEDFCFDLDDRAASGSEPTDLSITEVSPTPPSRQERKVHSLDREGSLEASLASRETRQGNGYIIEKRLDTDERIKKTFGEEQGETLERDWGHDHDGAGMYPDKDSSMSSPVAPPDDVDVLGKDGVLSNLGVDDVPNIIDSVNKADDLPGRQMIVDVSSKSSSPLSSPTSESRANELSDELQNDADDEDDINGTGADAEVHSDSSSLPTLTPSPSPRRLANVVENAEGDNREELYASDETEGDATATAVVLPKRTTSKTFRSPKQVVSEPLASGRAKRQLTKSSKAIEAEEMRWLSPKRRKMAPQQVHEQDPRSTSVEKQEYSRPRSAKLQRSSKLSEVRSDLEHKEAQSATELPPVPVKRGRGRPRKHPLPTVLPGASTSGSQNAPSALLTMKNSSAQKSLAGSNRGAKRLIPPSRSRHEISTNAFYRRRRGELPNSPLGTSFKSSVPTATGPRSNIKTQRRSASLSLLRKATLRRSDREIDTETVNPDETEEATASDEESIIVEAPKRRGRPPSSGTKAQ</sequence>
<feature type="compositionally biased region" description="Acidic residues" evidence="1">
    <location>
        <begin position="322"/>
        <end position="336"/>
    </location>
</feature>
<feature type="region of interest" description="Disordered" evidence="1">
    <location>
        <begin position="225"/>
        <end position="667"/>
    </location>
</feature>
<dbReference type="GeneID" id="37047644"/>
<dbReference type="SMART" id="SM00384">
    <property type="entry name" value="AT_hook"/>
    <property type="match status" value="2"/>
</dbReference>
<evidence type="ECO:0000313" key="3">
    <source>
        <dbReference type="Proteomes" id="UP000245768"/>
    </source>
</evidence>
<feature type="compositionally biased region" description="Acidic residues" evidence="1">
    <location>
        <begin position="629"/>
        <end position="648"/>
    </location>
</feature>
<feature type="compositionally biased region" description="Polar residues" evidence="1">
    <location>
        <begin position="162"/>
        <end position="173"/>
    </location>
</feature>
<dbReference type="EMBL" id="KZ819635">
    <property type="protein sequence ID" value="PWN92082.1"/>
    <property type="molecule type" value="Genomic_DNA"/>
</dbReference>
<gene>
    <name evidence="2" type="ORF">FA10DRAFT_82523</name>
</gene>
<feature type="compositionally biased region" description="Basic and acidic residues" evidence="1">
    <location>
        <begin position="480"/>
        <end position="493"/>
    </location>
</feature>
<feature type="compositionally biased region" description="Basic residues" evidence="1">
    <location>
        <begin position="1"/>
        <end position="10"/>
    </location>
</feature>
<name>A0A316YSI2_9BASI</name>
<feature type="region of interest" description="Disordered" evidence="1">
    <location>
        <begin position="131"/>
        <end position="200"/>
    </location>
</feature>
<feature type="compositionally biased region" description="Low complexity" evidence="1">
    <location>
        <begin position="131"/>
        <end position="143"/>
    </location>
</feature>
<dbReference type="Proteomes" id="UP000245768">
    <property type="component" value="Unassembled WGS sequence"/>
</dbReference>
<reference evidence="2 3" key="1">
    <citation type="journal article" date="2018" name="Mol. Biol. Evol.">
        <title>Broad Genomic Sampling Reveals a Smut Pathogenic Ancestry of the Fungal Clade Ustilaginomycotina.</title>
        <authorList>
            <person name="Kijpornyongpan T."/>
            <person name="Mondo S.J."/>
            <person name="Barry K."/>
            <person name="Sandor L."/>
            <person name="Lee J."/>
            <person name="Lipzen A."/>
            <person name="Pangilinan J."/>
            <person name="LaButti K."/>
            <person name="Hainaut M."/>
            <person name="Henrissat B."/>
            <person name="Grigoriev I.V."/>
            <person name="Spatafora J.W."/>
            <person name="Aime M.C."/>
        </authorList>
    </citation>
    <scope>NUCLEOTIDE SEQUENCE [LARGE SCALE GENOMIC DNA]</scope>
    <source>
        <strain evidence="2 3">MCA 4198</strain>
    </source>
</reference>
<feature type="compositionally biased region" description="Basic and acidic residues" evidence="1">
    <location>
        <begin position="179"/>
        <end position="192"/>
    </location>
</feature>
<keyword evidence="3" id="KW-1185">Reference proteome</keyword>
<feature type="compositionally biased region" description="Low complexity" evidence="1">
    <location>
        <begin position="303"/>
        <end position="317"/>
    </location>
</feature>
<feature type="region of interest" description="Disordered" evidence="1">
    <location>
        <begin position="1"/>
        <end position="109"/>
    </location>
</feature>
<dbReference type="InParanoid" id="A0A316YSI2"/>
<accession>A0A316YSI2</accession>
<feature type="compositionally biased region" description="Basic and acidic residues" evidence="1">
    <location>
        <begin position="97"/>
        <end position="108"/>
    </location>
</feature>
<dbReference type="GO" id="GO:0003677">
    <property type="term" value="F:DNA binding"/>
    <property type="evidence" value="ECO:0007669"/>
    <property type="project" value="InterPro"/>
</dbReference>
<feature type="compositionally biased region" description="Polar residues" evidence="1">
    <location>
        <begin position="584"/>
        <end position="612"/>
    </location>
</feature>
<evidence type="ECO:0000313" key="2">
    <source>
        <dbReference type="EMBL" id="PWN92082.1"/>
    </source>
</evidence>
<feature type="compositionally biased region" description="Polar residues" evidence="1">
    <location>
        <begin position="48"/>
        <end position="59"/>
    </location>
</feature>
<feature type="compositionally biased region" description="Polar residues" evidence="1">
    <location>
        <begin position="523"/>
        <end position="549"/>
    </location>
</feature>
<evidence type="ECO:0000256" key="1">
    <source>
        <dbReference type="SAM" id="MobiDB-lite"/>
    </source>
</evidence>
<dbReference type="RefSeq" id="XP_025379280.1">
    <property type="nucleotide sequence ID" value="XM_025525728.1"/>
</dbReference>
<organism evidence="2 3">
    <name type="scientific">Acaromyces ingoldii</name>
    <dbReference type="NCBI Taxonomy" id="215250"/>
    <lineage>
        <taxon>Eukaryota</taxon>
        <taxon>Fungi</taxon>
        <taxon>Dikarya</taxon>
        <taxon>Basidiomycota</taxon>
        <taxon>Ustilaginomycotina</taxon>
        <taxon>Exobasidiomycetes</taxon>
        <taxon>Exobasidiales</taxon>
        <taxon>Cryptobasidiaceae</taxon>
        <taxon>Acaromyces</taxon>
    </lineage>
</organism>
<feature type="compositionally biased region" description="Basic and acidic residues" evidence="1">
    <location>
        <begin position="453"/>
        <end position="469"/>
    </location>
</feature>
<proteinExistence type="predicted"/>
<feature type="compositionally biased region" description="Polar residues" evidence="1">
    <location>
        <begin position="85"/>
        <end position="96"/>
    </location>
</feature>
<feature type="compositionally biased region" description="Basic residues" evidence="1">
    <location>
        <begin position="505"/>
        <end position="515"/>
    </location>
</feature>
<feature type="compositionally biased region" description="Basic and acidic residues" evidence="1">
    <location>
        <begin position="225"/>
        <end position="251"/>
    </location>
</feature>
<dbReference type="AlphaFoldDB" id="A0A316YSI2"/>
<dbReference type="InterPro" id="IPR017956">
    <property type="entry name" value="AT_hook_DNA-bd_motif"/>
</dbReference>
<protein>
    <submittedName>
        <fullName evidence="2">Uncharacterized protein</fullName>
    </submittedName>
</protein>